<dbReference type="PROSITE" id="PS50089">
    <property type="entry name" value="ZF_RING_2"/>
    <property type="match status" value="1"/>
</dbReference>
<dbReference type="InterPro" id="IPR017907">
    <property type="entry name" value="Znf_RING_CS"/>
</dbReference>
<dbReference type="SMART" id="SM00490">
    <property type="entry name" value="HELICc"/>
    <property type="match status" value="1"/>
</dbReference>
<dbReference type="PROSITE" id="PS51192">
    <property type="entry name" value="HELICASE_ATP_BIND_1"/>
    <property type="match status" value="1"/>
</dbReference>
<dbReference type="InterPro" id="IPR013083">
    <property type="entry name" value="Znf_RING/FYVE/PHD"/>
</dbReference>
<dbReference type="GO" id="GO:0004386">
    <property type="term" value="F:helicase activity"/>
    <property type="evidence" value="ECO:0007669"/>
    <property type="project" value="UniProtKB-KW"/>
</dbReference>
<reference evidence="13 14" key="1">
    <citation type="submission" date="2022-07" db="EMBL/GenBank/DDBJ databases">
        <title>Genome-wide signatures of adaptation to extreme environments.</title>
        <authorList>
            <person name="Cho C.H."/>
            <person name="Yoon H.S."/>
        </authorList>
    </citation>
    <scope>NUCLEOTIDE SEQUENCE [LARGE SCALE GENOMIC DNA]</scope>
    <source>
        <strain evidence="13 14">DBV 063 E5</strain>
    </source>
</reference>
<feature type="region of interest" description="Disordered" evidence="9">
    <location>
        <begin position="1"/>
        <end position="55"/>
    </location>
</feature>
<keyword evidence="6" id="KW-0862">Zinc</keyword>
<dbReference type="PANTHER" id="PTHR45626:SF22">
    <property type="entry name" value="DNA REPAIR PROTEIN RAD5"/>
    <property type="match status" value="1"/>
</dbReference>
<evidence type="ECO:0000313" key="14">
    <source>
        <dbReference type="Proteomes" id="UP001301350"/>
    </source>
</evidence>
<keyword evidence="4" id="KW-0378">Hydrolase</keyword>
<dbReference type="Gene3D" id="3.30.40.10">
    <property type="entry name" value="Zinc/RING finger domain, C3HC4 (zinc finger)"/>
    <property type="match status" value="1"/>
</dbReference>
<evidence type="ECO:0000256" key="1">
    <source>
        <dbReference type="ARBA" id="ARBA00022723"/>
    </source>
</evidence>
<dbReference type="InterPro" id="IPR027417">
    <property type="entry name" value="P-loop_NTPase"/>
</dbReference>
<feature type="region of interest" description="Disordered" evidence="9">
    <location>
        <begin position="394"/>
        <end position="420"/>
    </location>
</feature>
<feature type="domain" description="Helicase ATP-binding" evidence="11">
    <location>
        <begin position="364"/>
        <end position="561"/>
    </location>
</feature>
<dbReference type="AlphaFoldDB" id="A0AAV9J0I0"/>
<dbReference type="SMART" id="SM00487">
    <property type="entry name" value="DEXDc"/>
    <property type="match status" value="1"/>
</dbReference>
<dbReference type="Gene3D" id="3.40.50.10810">
    <property type="entry name" value="Tandem AAA-ATPase domain"/>
    <property type="match status" value="1"/>
</dbReference>
<dbReference type="Gene3D" id="3.40.50.300">
    <property type="entry name" value="P-loop containing nucleotide triphosphate hydrolases"/>
    <property type="match status" value="1"/>
</dbReference>
<evidence type="ECO:0000256" key="5">
    <source>
        <dbReference type="ARBA" id="ARBA00022806"/>
    </source>
</evidence>
<dbReference type="InterPro" id="IPR038718">
    <property type="entry name" value="SNF2-like_sf"/>
</dbReference>
<dbReference type="PROSITE" id="PS51194">
    <property type="entry name" value="HELICASE_CTER"/>
    <property type="match status" value="1"/>
</dbReference>
<evidence type="ECO:0000256" key="2">
    <source>
        <dbReference type="ARBA" id="ARBA00022741"/>
    </source>
</evidence>
<evidence type="ECO:0000256" key="3">
    <source>
        <dbReference type="ARBA" id="ARBA00022771"/>
    </source>
</evidence>
<dbReference type="Proteomes" id="UP001301350">
    <property type="component" value="Unassembled WGS sequence"/>
</dbReference>
<dbReference type="GO" id="GO:0008094">
    <property type="term" value="F:ATP-dependent activity, acting on DNA"/>
    <property type="evidence" value="ECO:0007669"/>
    <property type="project" value="TreeGrafter"/>
</dbReference>
<dbReference type="SMART" id="SM00184">
    <property type="entry name" value="RING"/>
    <property type="match status" value="1"/>
</dbReference>
<gene>
    <name evidence="13" type="ORF">CDCA_CDCA14G3850</name>
</gene>
<dbReference type="Pfam" id="PF00271">
    <property type="entry name" value="Helicase_C"/>
    <property type="match status" value="1"/>
</dbReference>
<dbReference type="PANTHER" id="PTHR45626">
    <property type="entry name" value="TRANSCRIPTION TERMINATION FACTOR 2-RELATED"/>
    <property type="match status" value="1"/>
</dbReference>
<keyword evidence="7" id="KW-0067">ATP-binding</keyword>
<proteinExistence type="predicted"/>
<dbReference type="InterPro" id="IPR001841">
    <property type="entry name" value="Znf_RING"/>
</dbReference>
<dbReference type="PROSITE" id="PS00518">
    <property type="entry name" value="ZF_RING_1"/>
    <property type="match status" value="1"/>
</dbReference>
<feature type="domain" description="RING-type" evidence="10">
    <location>
        <begin position="738"/>
        <end position="781"/>
    </location>
</feature>
<dbReference type="SUPFAM" id="SSF52540">
    <property type="entry name" value="P-loop containing nucleoside triphosphate hydrolases"/>
    <property type="match status" value="2"/>
</dbReference>
<keyword evidence="2" id="KW-0547">Nucleotide-binding</keyword>
<feature type="compositionally biased region" description="Low complexity" evidence="9">
    <location>
        <begin position="34"/>
        <end position="45"/>
    </location>
</feature>
<dbReference type="GO" id="GO:0016787">
    <property type="term" value="F:hydrolase activity"/>
    <property type="evidence" value="ECO:0007669"/>
    <property type="project" value="UniProtKB-KW"/>
</dbReference>
<feature type="compositionally biased region" description="Low complexity" evidence="9">
    <location>
        <begin position="411"/>
        <end position="420"/>
    </location>
</feature>
<evidence type="ECO:0000259" key="10">
    <source>
        <dbReference type="PROSITE" id="PS50089"/>
    </source>
</evidence>
<evidence type="ECO:0000259" key="11">
    <source>
        <dbReference type="PROSITE" id="PS51192"/>
    </source>
</evidence>
<organism evidence="13 14">
    <name type="scientific">Cyanidium caldarium</name>
    <name type="common">Red alga</name>
    <dbReference type="NCBI Taxonomy" id="2771"/>
    <lineage>
        <taxon>Eukaryota</taxon>
        <taxon>Rhodophyta</taxon>
        <taxon>Bangiophyceae</taxon>
        <taxon>Cyanidiales</taxon>
        <taxon>Cyanidiaceae</taxon>
        <taxon>Cyanidium</taxon>
    </lineage>
</organism>
<comment type="caution">
    <text evidence="13">The sequence shown here is derived from an EMBL/GenBank/DDBJ whole genome shotgun (WGS) entry which is preliminary data.</text>
</comment>
<keyword evidence="1" id="KW-0479">Metal-binding</keyword>
<evidence type="ECO:0000313" key="13">
    <source>
        <dbReference type="EMBL" id="KAK4537825.1"/>
    </source>
</evidence>
<evidence type="ECO:0000256" key="9">
    <source>
        <dbReference type="SAM" id="MobiDB-lite"/>
    </source>
</evidence>
<accession>A0AAV9J0I0</accession>
<dbReference type="Pfam" id="PF00176">
    <property type="entry name" value="SNF2-rel_dom"/>
    <property type="match status" value="1"/>
</dbReference>
<dbReference type="InterPro" id="IPR050628">
    <property type="entry name" value="SNF2_RAD54_helicase_TF"/>
</dbReference>
<name>A0AAV9J0I0_CYACA</name>
<keyword evidence="5" id="KW-0347">Helicase</keyword>
<dbReference type="GO" id="GO:0006281">
    <property type="term" value="P:DNA repair"/>
    <property type="evidence" value="ECO:0007669"/>
    <property type="project" value="TreeGrafter"/>
</dbReference>
<evidence type="ECO:0000256" key="6">
    <source>
        <dbReference type="ARBA" id="ARBA00022833"/>
    </source>
</evidence>
<dbReference type="Pfam" id="PF13923">
    <property type="entry name" value="zf-C3HC4_2"/>
    <property type="match status" value="1"/>
</dbReference>
<dbReference type="GO" id="GO:0005524">
    <property type="term" value="F:ATP binding"/>
    <property type="evidence" value="ECO:0007669"/>
    <property type="project" value="UniProtKB-KW"/>
</dbReference>
<evidence type="ECO:0000256" key="4">
    <source>
        <dbReference type="ARBA" id="ARBA00022801"/>
    </source>
</evidence>
<protein>
    <submittedName>
        <fullName evidence="13">Uncharacterized protein</fullName>
    </submittedName>
</protein>
<dbReference type="CDD" id="cd18793">
    <property type="entry name" value="SF2_C_SNF"/>
    <property type="match status" value="1"/>
</dbReference>
<dbReference type="CDD" id="cd18008">
    <property type="entry name" value="DEXDc_SHPRH-like"/>
    <property type="match status" value="1"/>
</dbReference>
<dbReference type="SUPFAM" id="SSF57850">
    <property type="entry name" value="RING/U-box"/>
    <property type="match status" value="1"/>
</dbReference>
<feature type="domain" description="Helicase C-terminal" evidence="12">
    <location>
        <begin position="815"/>
        <end position="991"/>
    </location>
</feature>
<evidence type="ECO:0000259" key="12">
    <source>
        <dbReference type="PROSITE" id="PS51194"/>
    </source>
</evidence>
<evidence type="ECO:0000256" key="7">
    <source>
        <dbReference type="ARBA" id="ARBA00022840"/>
    </source>
</evidence>
<dbReference type="EMBL" id="JANCYW010000014">
    <property type="protein sequence ID" value="KAK4537825.1"/>
    <property type="molecule type" value="Genomic_DNA"/>
</dbReference>
<dbReference type="GO" id="GO:0008270">
    <property type="term" value="F:zinc ion binding"/>
    <property type="evidence" value="ECO:0007669"/>
    <property type="project" value="UniProtKB-KW"/>
</dbReference>
<dbReference type="InterPro" id="IPR049730">
    <property type="entry name" value="SNF2/RAD54-like_C"/>
</dbReference>
<dbReference type="InterPro" id="IPR014001">
    <property type="entry name" value="Helicase_ATP-bd"/>
</dbReference>
<sequence>MSAGKESDALDGSESPSSSPSSTPREESVAPDGSQTSFSSSSSSSAPADADHPTQRRLRELLRDPWAQQKVELVQELAKSSGVRDGSWPKLFGNVVVGVRATATLPYGALAAGSEVHVKVSGVVQPRQGRRPGFRASAAPTQYVVRFCVPGDGREFGRLECLSGGHSRADIGSSLGALILLRSLFVFARIVDCPPQVCFADSLLAELLVFASRSLFENAAATEGEADGALAQRDELELRIAEVVQAICGRENAEGDARAMQRSASGPHPPSLNALQRPEEQIAWLLAQNERTRMQLEEVPSPASLVSELRPYQRYAVSWMVARERVNQRQSGSSSHPFWSEHRLPDGTAYYLHNVSGRLSLHKPEGSPEVAGGILADEMGLGKTVEAIALILANPPPTPPTPPKRRRVQHASPLPASSPSTPLHGDTLIVCPMSILGQWCAELATHVQERDDFVVHSYYSSDRDMDPASLTHYQVVVTTYGTLHSTWKRYRASAPLLESGPYGLQWHRVVLDEAHIIKNASSAGARAVRDLRARHRWALTGTPLQNSVDDVFSLLQFLEVNPWGDGSVWRRHVRRPMESGVEFKVRESMSLLCSILRPIMLRRTKSTVDEGTGLPILQLPARQMHTVYVNMTGEERELYRAIYEGSRNRFNAFLAQNKLLSNMLTVLEMLMRLRQVCDHEFLLLATPSKDLQIVQDVDKFLARLSTGGDVDGSSHRQRLAAELRKCLDEATDEHRPVCPVCMESVEDAVALRGCAHVFCRDCVNTILLGCRRDRGSCPVCREPFTGADVLSVPRSSRFKIDIEQRYYDSSKVRALLTDLWEAVEARHRDPVLNGKCVVFSQWTSMLDVLEVALRRANAAAGRERIRYRRLDGSLSQRQRVAALTAFAVDDPAAVHTEVNVLLVSLKAGGVGLNLTTASNVFLVDPWWNPSVEDQAMDRIHRMGQQRVVQVRKYIVRNSVEEKMLALQAKKRSMVDTALSAREADAKADRLADMKLLFSES</sequence>
<dbReference type="InterPro" id="IPR000330">
    <property type="entry name" value="SNF2_N"/>
</dbReference>
<feature type="compositionally biased region" description="Low complexity" evidence="9">
    <location>
        <begin position="13"/>
        <end position="23"/>
    </location>
</feature>
<keyword evidence="3 8" id="KW-0863">Zinc-finger</keyword>
<keyword evidence="14" id="KW-1185">Reference proteome</keyword>
<evidence type="ECO:0000256" key="8">
    <source>
        <dbReference type="PROSITE-ProRule" id="PRU00175"/>
    </source>
</evidence>
<dbReference type="InterPro" id="IPR001650">
    <property type="entry name" value="Helicase_C-like"/>
</dbReference>
<dbReference type="GO" id="GO:0005634">
    <property type="term" value="C:nucleus"/>
    <property type="evidence" value="ECO:0007669"/>
    <property type="project" value="TreeGrafter"/>
</dbReference>